<organism evidence="1 2">
    <name type="scientific">Scutellospora calospora</name>
    <dbReference type="NCBI Taxonomy" id="85575"/>
    <lineage>
        <taxon>Eukaryota</taxon>
        <taxon>Fungi</taxon>
        <taxon>Fungi incertae sedis</taxon>
        <taxon>Mucoromycota</taxon>
        <taxon>Glomeromycotina</taxon>
        <taxon>Glomeromycetes</taxon>
        <taxon>Diversisporales</taxon>
        <taxon>Gigasporaceae</taxon>
        <taxon>Scutellospora</taxon>
    </lineage>
</organism>
<proteinExistence type="predicted"/>
<gene>
    <name evidence="1" type="ORF">SCALOS_LOCUS6914</name>
</gene>
<sequence>QASSNATITSRNSHSAVLTKDGNIIIFGGNSANDINHDFIITAIPNLAILNTNVSPYHWSVPNIPSTNAPPSLCYHSAALYNNIMIITFGVQTSTKTANNNLYLFDVQNYVWISSSTNSSSQRISGHIIGIVV</sequence>
<evidence type="ECO:0000313" key="2">
    <source>
        <dbReference type="Proteomes" id="UP000789860"/>
    </source>
</evidence>
<name>A0ACA9MMH6_9GLOM</name>
<accession>A0ACA9MMH6</accession>
<comment type="caution">
    <text evidence="1">The sequence shown here is derived from an EMBL/GenBank/DDBJ whole genome shotgun (WGS) entry which is preliminary data.</text>
</comment>
<dbReference type="EMBL" id="CAJVPM010014346">
    <property type="protein sequence ID" value="CAG8600647.1"/>
    <property type="molecule type" value="Genomic_DNA"/>
</dbReference>
<feature type="non-terminal residue" evidence="1">
    <location>
        <position position="133"/>
    </location>
</feature>
<keyword evidence="2" id="KW-1185">Reference proteome</keyword>
<dbReference type="Proteomes" id="UP000789860">
    <property type="component" value="Unassembled WGS sequence"/>
</dbReference>
<evidence type="ECO:0000313" key="1">
    <source>
        <dbReference type="EMBL" id="CAG8600647.1"/>
    </source>
</evidence>
<feature type="non-terminal residue" evidence="1">
    <location>
        <position position="1"/>
    </location>
</feature>
<protein>
    <submittedName>
        <fullName evidence="1">1188_t:CDS:1</fullName>
    </submittedName>
</protein>
<reference evidence="1" key="1">
    <citation type="submission" date="2021-06" db="EMBL/GenBank/DDBJ databases">
        <authorList>
            <person name="Kallberg Y."/>
            <person name="Tangrot J."/>
            <person name="Rosling A."/>
        </authorList>
    </citation>
    <scope>NUCLEOTIDE SEQUENCE</scope>
    <source>
        <strain evidence="1">AU212A</strain>
    </source>
</reference>